<dbReference type="Pfam" id="PF01979">
    <property type="entry name" value="Amidohydro_1"/>
    <property type="match status" value="2"/>
</dbReference>
<dbReference type="SUPFAM" id="SSF51556">
    <property type="entry name" value="Metallo-dependent hydrolases"/>
    <property type="match status" value="1"/>
</dbReference>
<organism evidence="3 4">
    <name type="scientific">Phialophora macrospora</name>
    <dbReference type="NCBI Taxonomy" id="1851006"/>
    <lineage>
        <taxon>Eukaryota</taxon>
        <taxon>Fungi</taxon>
        <taxon>Dikarya</taxon>
        <taxon>Ascomycota</taxon>
        <taxon>Pezizomycotina</taxon>
        <taxon>Eurotiomycetes</taxon>
        <taxon>Chaetothyriomycetidae</taxon>
        <taxon>Chaetothyriales</taxon>
        <taxon>Herpotrichiellaceae</taxon>
        <taxon>Phialophora</taxon>
    </lineage>
</organism>
<evidence type="ECO:0000313" key="4">
    <source>
        <dbReference type="Proteomes" id="UP000054266"/>
    </source>
</evidence>
<dbReference type="EMBL" id="KN846960">
    <property type="protein sequence ID" value="KIW65620.1"/>
    <property type="molecule type" value="Genomic_DNA"/>
</dbReference>
<keyword evidence="4" id="KW-1185">Reference proteome</keyword>
<evidence type="ECO:0000256" key="1">
    <source>
        <dbReference type="ARBA" id="ARBA00022801"/>
    </source>
</evidence>
<sequence>MTTEPPPSSILLRGGTVLAHDKNDHVIVLRDTDILVRNDIIENIGTGIVPPSKSTEVIDCRGKIISPGFVDTHHHLWQTQLKGRHAEQGLVAYMYSGNMMSYAYEPRDMYWGQLSGCLEAIHSGTTTVLDHAHCVYTPDHATSALQATLDSGVRAIFGYTVATRMAQWDQSQCVPEQDLVPEWAVQQLGDLLEKHNRPASLVEIGMGFDLWFLPKDMVLGIFQTLRQKGLRLVTSHVGRNAFMGLHSRVQLFQSYNLLRSPYPPSDSSPSVPYLLLSHCNGISHDDLSILAATGTPISSTPGTESQMGMGFPVGLDPALKAKETANVSLGVDCHTNDPSSVLLQARMLLQLTRLERNAKMVAQGNYPSKDVTGTSEEAFNLATIRGARCLGLADAIGSIEVGKKADLVVFDAAGSVGMLSAAEYDPVVAIVRFSEAADIEHVIVNGAWRKKAGKLVATDVTLDNMGRMEWRETAEQVRRSQREIQHRIDGLCLEKARKTLLGMYHTDISRLVDAE</sequence>
<feature type="domain" description="Amidohydrolase-related" evidence="2">
    <location>
        <begin position="313"/>
        <end position="447"/>
    </location>
</feature>
<proteinExistence type="predicted"/>
<dbReference type="Gene3D" id="3.20.20.140">
    <property type="entry name" value="Metal-dependent hydrolases"/>
    <property type="match status" value="1"/>
</dbReference>
<protein>
    <recommendedName>
        <fullName evidence="2">Amidohydrolase-related domain-containing protein</fullName>
    </recommendedName>
</protein>
<dbReference type="GO" id="GO:0016810">
    <property type="term" value="F:hydrolase activity, acting on carbon-nitrogen (but not peptide) bonds"/>
    <property type="evidence" value="ECO:0007669"/>
    <property type="project" value="InterPro"/>
</dbReference>
<name>A0A0D2FFQ0_9EURO</name>
<feature type="domain" description="Amidohydrolase-related" evidence="2">
    <location>
        <begin position="64"/>
        <end position="178"/>
    </location>
</feature>
<dbReference type="HOGENOM" id="CLU_012358_11_3_1"/>
<gene>
    <name evidence="3" type="ORF">PV04_07862</name>
</gene>
<dbReference type="InterPro" id="IPR011059">
    <property type="entry name" value="Metal-dep_hydrolase_composite"/>
</dbReference>
<evidence type="ECO:0000313" key="3">
    <source>
        <dbReference type="EMBL" id="KIW65620.1"/>
    </source>
</evidence>
<reference evidence="3 4" key="1">
    <citation type="submission" date="2015-01" db="EMBL/GenBank/DDBJ databases">
        <title>The Genome Sequence of Capronia semiimmersa CBS27337.</title>
        <authorList>
            <consortium name="The Broad Institute Genomics Platform"/>
            <person name="Cuomo C."/>
            <person name="de Hoog S."/>
            <person name="Gorbushina A."/>
            <person name="Stielow B."/>
            <person name="Teixiera M."/>
            <person name="Abouelleil A."/>
            <person name="Chapman S.B."/>
            <person name="Priest M."/>
            <person name="Young S.K."/>
            <person name="Wortman J."/>
            <person name="Nusbaum C."/>
            <person name="Birren B."/>
        </authorList>
    </citation>
    <scope>NUCLEOTIDE SEQUENCE [LARGE SCALE GENOMIC DNA]</scope>
    <source>
        <strain evidence="3 4">CBS 27337</strain>
    </source>
</reference>
<dbReference type="SUPFAM" id="SSF51338">
    <property type="entry name" value="Composite domain of metallo-dependent hydrolases"/>
    <property type="match status" value="1"/>
</dbReference>
<dbReference type="AlphaFoldDB" id="A0A0D2FFQ0"/>
<evidence type="ECO:0000259" key="2">
    <source>
        <dbReference type="Pfam" id="PF01979"/>
    </source>
</evidence>
<dbReference type="PANTHER" id="PTHR43794:SF11">
    <property type="entry name" value="AMIDOHYDROLASE-RELATED DOMAIN-CONTAINING PROTEIN"/>
    <property type="match status" value="1"/>
</dbReference>
<dbReference type="PANTHER" id="PTHR43794">
    <property type="entry name" value="AMINOHYDROLASE SSNA-RELATED"/>
    <property type="match status" value="1"/>
</dbReference>
<dbReference type="STRING" id="5601.A0A0D2FFQ0"/>
<accession>A0A0D2FFQ0</accession>
<dbReference type="InterPro" id="IPR032466">
    <property type="entry name" value="Metal_Hydrolase"/>
</dbReference>
<keyword evidence="1" id="KW-0378">Hydrolase</keyword>
<dbReference type="Gene3D" id="2.30.40.10">
    <property type="entry name" value="Urease, subunit C, domain 1"/>
    <property type="match status" value="1"/>
</dbReference>
<dbReference type="InterPro" id="IPR050287">
    <property type="entry name" value="MTA/SAH_deaminase"/>
</dbReference>
<dbReference type="InterPro" id="IPR006680">
    <property type="entry name" value="Amidohydro-rel"/>
</dbReference>
<dbReference type="Proteomes" id="UP000054266">
    <property type="component" value="Unassembled WGS sequence"/>
</dbReference>